<dbReference type="Pfam" id="PF13639">
    <property type="entry name" value="zf-RING_2"/>
    <property type="match status" value="1"/>
</dbReference>
<evidence type="ECO:0000259" key="10">
    <source>
        <dbReference type="PROSITE" id="PS50089"/>
    </source>
</evidence>
<dbReference type="PANTHER" id="PTHR22937">
    <property type="entry name" value="E3 UBIQUITIN-PROTEIN LIGASE RNF165"/>
    <property type="match status" value="1"/>
</dbReference>
<comment type="caution">
    <text evidence="11">The sequence shown here is derived from an EMBL/GenBank/DDBJ whole genome shotgun (WGS) entry which is preliminary data.</text>
</comment>
<dbReference type="PANTHER" id="PTHR22937:SF122">
    <property type="entry name" value="RING-TYPE E3 UBIQUITIN TRANSFERASE"/>
    <property type="match status" value="1"/>
</dbReference>
<dbReference type="EMBL" id="JAAWWB010000030">
    <property type="protein sequence ID" value="KAG6745807.1"/>
    <property type="molecule type" value="Genomic_DNA"/>
</dbReference>
<evidence type="ECO:0000256" key="2">
    <source>
        <dbReference type="ARBA" id="ARBA00012483"/>
    </source>
</evidence>
<evidence type="ECO:0000313" key="12">
    <source>
        <dbReference type="Proteomes" id="UP000886885"/>
    </source>
</evidence>
<reference evidence="11" key="1">
    <citation type="journal article" date="2020" name="bioRxiv">
        <title>Hybrid origin of Populus tomentosa Carr. identified through genome sequencing and phylogenomic analysis.</title>
        <authorList>
            <person name="An X."/>
            <person name="Gao K."/>
            <person name="Chen Z."/>
            <person name="Li J."/>
            <person name="Yang X."/>
            <person name="Yang X."/>
            <person name="Zhou J."/>
            <person name="Guo T."/>
            <person name="Zhao T."/>
            <person name="Huang S."/>
            <person name="Miao D."/>
            <person name="Khan W.U."/>
            <person name="Rao P."/>
            <person name="Ye M."/>
            <person name="Lei B."/>
            <person name="Liao W."/>
            <person name="Wang J."/>
            <person name="Ji L."/>
            <person name="Li Y."/>
            <person name="Guo B."/>
            <person name="Mustafa N.S."/>
            <person name="Li S."/>
            <person name="Yun Q."/>
            <person name="Keller S.R."/>
            <person name="Mao J."/>
            <person name="Zhang R."/>
            <person name="Strauss S.H."/>
        </authorList>
    </citation>
    <scope>NUCLEOTIDE SEQUENCE</scope>
    <source>
        <strain evidence="11">GM15</strain>
        <tissue evidence="11">Leaf</tissue>
    </source>
</reference>
<dbReference type="SMART" id="SM00184">
    <property type="entry name" value="RING"/>
    <property type="match status" value="1"/>
</dbReference>
<evidence type="ECO:0000256" key="6">
    <source>
        <dbReference type="ARBA" id="ARBA00022786"/>
    </source>
</evidence>
<dbReference type="OrthoDB" id="8062037at2759"/>
<dbReference type="PROSITE" id="PS50089">
    <property type="entry name" value="ZF_RING_2"/>
    <property type="match status" value="1"/>
</dbReference>
<feature type="domain" description="RING-type" evidence="10">
    <location>
        <begin position="376"/>
        <end position="417"/>
    </location>
</feature>
<name>A0A8X8C9C1_POPTO</name>
<evidence type="ECO:0000256" key="3">
    <source>
        <dbReference type="ARBA" id="ARBA00022679"/>
    </source>
</evidence>
<keyword evidence="12" id="KW-1185">Reference proteome</keyword>
<keyword evidence="7" id="KW-0862">Zinc</keyword>
<dbReference type="InterPro" id="IPR045191">
    <property type="entry name" value="MBR1/2-like"/>
</dbReference>
<evidence type="ECO:0000256" key="9">
    <source>
        <dbReference type="SAM" id="MobiDB-lite"/>
    </source>
</evidence>
<protein>
    <recommendedName>
        <fullName evidence="2">RING-type E3 ubiquitin transferase</fullName>
        <ecNumber evidence="2">2.3.2.27</ecNumber>
    </recommendedName>
</protein>
<feature type="region of interest" description="Disordered" evidence="9">
    <location>
        <begin position="95"/>
        <end position="136"/>
    </location>
</feature>
<comment type="catalytic activity">
    <reaction evidence="1">
        <text>S-ubiquitinyl-[E2 ubiquitin-conjugating enzyme]-L-cysteine + [acceptor protein]-L-lysine = [E2 ubiquitin-conjugating enzyme]-L-cysteine + N(6)-ubiquitinyl-[acceptor protein]-L-lysine.</text>
        <dbReference type="EC" id="2.3.2.27"/>
    </reaction>
</comment>
<dbReference type="Proteomes" id="UP000886885">
    <property type="component" value="Chromosome 15D"/>
</dbReference>
<feature type="compositionally biased region" description="Basic residues" evidence="9">
    <location>
        <begin position="102"/>
        <end position="115"/>
    </location>
</feature>
<feature type="compositionally biased region" description="Low complexity" evidence="9">
    <location>
        <begin position="118"/>
        <end position="134"/>
    </location>
</feature>
<keyword evidence="4" id="KW-0479">Metal-binding</keyword>
<keyword evidence="3" id="KW-0808">Transferase</keyword>
<proteinExistence type="predicted"/>
<dbReference type="InterPro" id="IPR001841">
    <property type="entry name" value="Znf_RING"/>
</dbReference>
<dbReference type="AlphaFoldDB" id="A0A8X8C9C1"/>
<evidence type="ECO:0000313" key="11">
    <source>
        <dbReference type="EMBL" id="KAG6745807.1"/>
    </source>
</evidence>
<dbReference type="GO" id="GO:0061630">
    <property type="term" value="F:ubiquitin protein ligase activity"/>
    <property type="evidence" value="ECO:0007669"/>
    <property type="project" value="UniProtKB-EC"/>
</dbReference>
<evidence type="ECO:0000256" key="1">
    <source>
        <dbReference type="ARBA" id="ARBA00000900"/>
    </source>
</evidence>
<keyword evidence="6" id="KW-0833">Ubl conjugation pathway</keyword>
<dbReference type="EC" id="2.3.2.27" evidence="2"/>
<dbReference type="GO" id="GO:0008270">
    <property type="term" value="F:zinc ion binding"/>
    <property type="evidence" value="ECO:0007669"/>
    <property type="project" value="UniProtKB-KW"/>
</dbReference>
<keyword evidence="5 8" id="KW-0863">Zinc-finger</keyword>
<evidence type="ECO:0000256" key="5">
    <source>
        <dbReference type="ARBA" id="ARBA00022771"/>
    </source>
</evidence>
<evidence type="ECO:0000256" key="7">
    <source>
        <dbReference type="ARBA" id="ARBA00022833"/>
    </source>
</evidence>
<evidence type="ECO:0000256" key="8">
    <source>
        <dbReference type="PROSITE-ProRule" id="PRU00175"/>
    </source>
</evidence>
<gene>
    <name evidence="11" type="ORF">POTOM_050316</name>
</gene>
<accession>A0A8X8C9C1</accession>
<sequence length="424" mass="47200">MPVFAESSSTATIADQIKLRKHRELQPISTETDPNPHISRTSKSNTIISSLFHSHFTATPPDQTKKKGATFIGLGCTAGAAQQVSVPVPAAIRSSDGWEGKRVKKKKGHQKRKKESLKLSSDNNNNSNNSNGDGDLSGDGTLGNCMVMQDVWCGPGIGFSGADAVVGSVDCVVVRRNASSGRGKIDEGEKFNQRERERDRERGREREVLFFYSAFIWVVNLCPYEMGLLDQDLIHSQGSLIPSSFLRPCLTRRAAVNPETPSFLDTDPAFVTSRPEIEVFGTRYYRHIRHPSPDGLARMMMLPNSFIMGGRLDRFSNWRLDIDHMTYEQLLELGDRIGYVNTGLKEDEISSCVKKINPSIIKELPSHLPLTLEKKCSICQDEFEEADEMGKLDCGHGFHIQCIKKWLALKNTCPVCKTEPVARA</sequence>
<organism evidence="11 12">
    <name type="scientific">Populus tomentosa</name>
    <name type="common">Chinese white poplar</name>
    <dbReference type="NCBI Taxonomy" id="118781"/>
    <lineage>
        <taxon>Eukaryota</taxon>
        <taxon>Viridiplantae</taxon>
        <taxon>Streptophyta</taxon>
        <taxon>Embryophyta</taxon>
        <taxon>Tracheophyta</taxon>
        <taxon>Spermatophyta</taxon>
        <taxon>Magnoliopsida</taxon>
        <taxon>eudicotyledons</taxon>
        <taxon>Gunneridae</taxon>
        <taxon>Pentapetalae</taxon>
        <taxon>rosids</taxon>
        <taxon>fabids</taxon>
        <taxon>Malpighiales</taxon>
        <taxon>Salicaceae</taxon>
        <taxon>Saliceae</taxon>
        <taxon>Populus</taxon>
    </lineage>
</organism>
<evidence type="ECO:0000256" key="4">
    <source>
        <dbReference type="ARBA" id="ARBA00022723"/>
    </source>
</evidence>